<keyword evidence="4" id="KW-1185">Reference proteome</keyword>
<feature type="compositionally biased region" description="Basic and acidic residues" evidence="1">
    <location>
        <begin position="686"/>
        <end position="695"/>
    </location>
</feature>
<feature type="region of interest" description="Disordered" evidence="1">
    <location>
        <begin position="1"/>
        <end position="223"/>
    </location>
</feature>
<evidence type="ECO:0000259" key="2">
    <source>
        <dbReference type="PROSITE" id="PS50020"/>
    </source>
</evidence>
<dbReference type="SUPFAM" id="SSF51045">
    <property type="entry name" value="WW domain"/>
    <property type="match status" value="1"/>
</dbReference>
<dbReference type="AlphaFoldDB" id="A0A9Q3BZQ2"/>
<feature type="compositionally biased region" description="Low complexity" evidence="1">
    <location>
        <begin position="164"/>
        <end position="178"/>
    </location>
</feature>
<reference evidence="3" key="1">
    <citation type="submission" date="2021-03" db="EMBL/GenBank/DDBJ databases">
        <title>Draft genome sequence of rust myrtle Austropuccinia psidii MF-1, a brazilian biotype.</title>
        <authorList>
            <person name="Quecine M.C."/>
            <person name="Pachon D.M.R."/>
            <person name="Bonatelli M.L."/>
            <person name="Correr F.H."/>
            <person name="Franceschini L.M."/>
            <person name="Leite T.F."/>
            <person name="Margarido G.R.A."/>
            <person name="Almeida C.A."/>
            <person name="Ferrarezi J.A."/>
            <person name="Labate C.A."/>
        </authorList>
    </citation>
    <scope>NUCLEOTIDE SEQUENCE</scope>
    <source>
        <strain evidence="3">MF-1</strain>
    </source>
</reference>
<comment type="caution">
    <text evidence="3">The sequence shown here is derived from an EMBL/GenBank/DDBJ whole genome shotgun (WGS) entry which is preliminary data.</text>
</comment>
<feature type="region of interest" description="Disordered" evidence="1">
    <location>
        <begin position="1002"/>
        <end position="1114"/>
    </location>
</feature>
<feature type="compositionally biased region" description="Low complexity" evidence="1">
    <location>
        <begin position="321"/>
        <end position="354"/>
    </location>
</feature>
<dbReference type="Proteomes" id="UP000765509">
    <property type="component" value="Unassembled WGS sequence"/>
</dbReference>
<sequence>MDPEDVVDFGEDDDGLDVISLGGSDHNRDPVAHHSSSAAQPACGRFIKSPSGRRSYSRSASSRNLNGSDKRPRDTLSKPTSSKAPPIELPHRHFLHSADRRPSTDSSRHSNAASSPSLANRPSAIDLPRRAVVDRSMPPHRLTNMSSDCLPGLEASEPMKDSLHSNTHSSPSLHSSSNRIPNNHPINFDPSTSLPSSKSVTENENFPITSNSVVPDSTNIDADTSKLPPGWIIRISSTGKTYYVNEITRISQWAVPTEPATGKKARTSTYKSTSKAISGQSVPQPIESGADFDKVHDEKSAVIDLTASSPPVMTKPQTQKSLAQTSVSSQSSNLQQSDLKRTSPSNMPTTTSPSDSCRQPEACKLTLSESAPKTNSATDSIPLSDKLNSRVSHSDNMNAVASESFSRDPRLHPDRRPEIGLANFNRIRERTLDNSKAISSGSFHRDLPVEQTRNTYIPARHGEPIRHLSQFDPRHPRVHPLRHRSRSSSPPARRLILPKFPLDRERPPRETVHLSGANGLPTGTPRPFGNERTMIPHSETVRYVKESKHDGKMISPKDNQLKDFHHPPRRHIPDYSAGRDAPYQGPRLLGDPRRESLRSPVSASHRHGHMARVRSPSPPSRRVMPFEDMGRAHPQRDLYLPGRERIPTRTGRAFDERSSKHMGPIEPVRREYLPRYDTYRPSLESNEFRRNEPRRGAAHSPRYRDQVLYRDGHEKIINKPRSMPPREPLVSQTSKLPKDVHQPDLYRPSRHIHPRISLGNNEPTRVRPSSELKEPSKDQSSTNQPTPSRSPDKPSGPPAPSKTTRQTSDQESAKNVQNSVPQSPHTLDDFKPLESGPHQPEPISIDTGKAEMSHQKPEASVDLVDKCQPASESSISSQKKPLSLANRLGPIVHADREYDLVEPPAKKHKANFEEPIEITVIEDSPVSNHDGSPIENAEMTPTHLVSSALELEILSETIAIHEQVSPHQSVDLSHRGPLLNADKGIALRGRALRQIGKVQTIDDKEKQAKSGLRESEANVGRSGQSSLRERIQDLDFPPSEYLTSHLRPLARDSDNEGVKHLANEQSPSSSRHISERISGLKPSHYMPPMNGGQRYRHVNRQSDSGWNGRKLKYP</sequence>
<feature type="region of interest" description="Disordered" evidence="1">
    <location>
        <begin position="684"/>
        <end position="881"/>
    </location>
</feature>
<feature type="compositionally biased region" description="Basic and acidic residues" evidence="1">
    <location>
        <begin position="96"/>
        <end position="108"/>
    </location>
</feature>
<feature type="compositionally biased region" description="Polar residues" evidence="1">
    <location>
        <begin position="870"/>
        <end position="880"/>
    </location>
</feature>
<feature type="compositionally biased region" description="Basic and acidic residues" evidence="1">
    <location>
        <begin position="1049"/>
        <end position="1062"/>
    </location>
</feature>
<dbReference type="InterPro" id="IPR001202">
    <property type="entry name" value="WW_dom"/>
</dbReference>
<dbReference type="OrthoDB" id="2501302at2759"/>
<feature type="compositionally biased region" description="Basic and acidic residues" evidence="1">
    <location>
        <begin position="1002"/>
        <end position="1016"/>
    </location>
</feature>
<feature type="compositionally biased region" description="Polar residues" evidence="1">
    <location>
        <begin position="801"/>
        <end position="825"/>
    </location>
</feature>
<feature type="compositionally biased region" description="Basic and acidic residues" evidence="1">
    <location>
        <begin position="764"/>
        <end position="777"/>
    </location>
</feature>
<dbReference type="EMBL" id="AVOT02003525">
    <property type="protein sequence ID" value="MBW0473762.1"/>
    <property type="molecule type" value="Genomic_DNA"/>
</dbReference>
<feature type="compositionally biased region" description="Low complexity" evidence="1">
    <location>
        <begin position="49"/>
        <end position="63"/>
    </location>
</feature>
<evidence type="ECO:0000313" key="4">
    <source>
        <dbReference type="Proteomes" id="UP000765509"/>
    </source>
</evidence>
<dbReference type="Gene3D" id="2.20.70.10">
    <property type="match status" value="1"/>
</dbReference>
<gene>
    <name evidence="3" type="ORF">O181_013477</name>
</gene>
<name>A0A9Q3BZQ2_9BASI</name>
<dbReference type="SMART" id="SM00456">
    <property type="entry name" value="WW"/>
    <property type="match status" value="1"/>
</dbReference>
<feature type="region of interest" description="Disordered" evidence="1">
    <location>
        <begin position="467"/>
        <end position="533"/>
    </location>
</feature>
<feature type="compositionally biased region" description="Basic and acidic residues" evidence="1">
    <location>
        <begin position="702"/>
        <end position="717"/>
    </location>
</feature>
<dbReference type="Pfam" id="PF00397">
    <property type="entry name" value="WW"/>
    <property type="match status" value="1"/>
</dbReference>
<dbReference type="InterPro" id="IPR036020">
    <property type="entry name" value="WW_dom_sf"/>
</dbReference>
<feature type="region of interest" description="Disordered" evidence="1">
    <location>
        <begin position="264"/>
        <end position="290"/>
    </location>
</feature>
<feature type="compositionally biased region" description="Polar residues" evidence="1">
    <location>
        <begin position="179"/>
        <end position="222"/>
    </location>
</feature>
<feature type="compositionally biased region" description="Polar residues" evidence="1">
    <location>
        <begin position="778"/>
        <end position="789"/>
    </location>
</feature>
<evidence type="ECO:0000256" key="1">
    <source>
        <dbReference type="SAM" id="MobiDB-lite"/>
    </source>
</evidence>
<dbReference type="PROSITE" id="PS50020">
    <property type="entry name" value="WW_DOMAIN_2"/>
    <property type="match status" value="1"/>
</dbReference>
<proteinExistence type="predicted"/>
<feature type="compositionally biased region" description="Basic residues" evidence="1">
    <location>
        <begin position="476"/>
        <end position="486"/>
    </location>
</feature>
<evidence type="ECO:0000313" key="3">
    <source>
        <dbReference type="EMBL" id="MBW0473762.1"/>
    </source>
</evidence>
<feature type="compositionally biased region" description="Basic and acidic residues" evidence="1">
    <location>
        <begin position="848"/>
        <end position="865"/>
    </location>
</feature>
<organism evidence="3 4">
    <name type="scientific">Austropuccinia psidii MF-1</name>
    <dbReference type="NCBI Taxonomy" id="1389203"/>
    <lineage>
        <taxon>Eukaryota</taxon>
        <taxon>Fungi</taxon>
        <taxon>Dikarya</taxon>
        <taxon>Basidiomycota</taxon>
        <taxon>Pucciniomycotina</taxon>
        <taxon>Pucciniomycetes</taxon>
        <taxon>Pucciniales</taxon>
        <taxon>Sphaerophragmiaceae</taxon>
        <taxon>Austropuccinia</taxon>
    </lineage>
</organism>
<dbReference type="PROSITE" id="PS01159">
    <property type="entry name" value="WW_DOMAIN_1"/>
    <property type="match status" value="1"/>
</dbReference>
<feature type="compositionally biased region" description="Polar residues" evidence="1">
    <location>
        <begin position="267"/>
        <end position="283"/>
    </location>
</feature>
<feature type="compositionally biased region" description="Polar residues" evidence="1">
    <location>
        <begin position="306"/>
        <end position="320"/>
    </location>
</feature>
<feature type="compositionally biased region" description="Acidic residues" evidence="1">
    <location>
        <begin position="1"/>
        <end position="16"/>
    </location>
</feature>
<protein>
    <recommendedName>
        <fullName evidence="2">WW domain-containing protein</fullName>
    </recommendedName>
</protein>
<feature type="compositionally biased region" description="Low complexity" evidence="1">
    <location>
        <begin position="487"/>
        <end position="498"/>
    </location>
</feature>
<feature type="compositionally biased region" description="Basic and acidic residues" evidence="1">
    <location>
        <begin position="501"/>
        <end position="512"/>
    </location>
</feature>
<feature type="region of interest" description="Disordered" evidence="1">
    <location>
        <begin position="547"/>
        <end position="622"/>
    </location>
</feature>
<accession>A0A9Q3BZQ2</accession>
<feature type="compositionally biased region" description="Polar residues" evidence="1">
    <location>
        <begin position="367"/>
        <end position="381"/>
    </location>
</feature>
<feature type="region of interest" description="Disordered" evidence="1">
    <location>
        <begin position="305"/>
        <end position="390"/>
    </location>
</feature>
<dbReference type="CDD" id="cd00201">
    <property type="entry name" value="WW"/>
    <property type="match status" value="1"/>
</dbReference>
<feature type="domain" description="WW" evidence="2">
    <location>
        <begin position="225"/>
        <end position="258"/>
    </location>
</feature>